<dbReference type="Proteomes" id="UP000002892">
    <property type="component" value="Chromosome"/>
</dbReference>
<keyword evidence="1" id="KW-0472">Membrane</keyword>
<dbReference type="Gene3D" id="1.25.40.10">
    <property type="entry name" value="Tetratricopeptide repeat domain"/>
    <property type="match status" value="1"/>
</dbReference>
<keyword evidence="1" id="KW-1133">Transmembrane helix</keyword>
<dbReference type="HOGENOM" id="CLU_1072532_0_0_9"/>
<dbReference type="KEGG" id="dai:Desaci_3190"/>
<dbReference type="AlphaFoldDB" id="I4D8G8"/>
<dbReference type="InterPro" id="IPR011990">
    <property type="entry name" value="TPR-like_helical_dom_sf"/>
</dbReference>
<evidence type="ECO:0000256" key="1">
    <source>
        <dbReference type="SAM" id="Phobius"/>
    </source>
</evidence>
<feature type="transmembrane region" description="Helical" evidence="1">
    <location>
        <begin position="16"/>
        <end position="35"/>
    </location>
</feature>
<dbReference type="EMBL" id="CP003639">
    <property type="protein sequence ID" value="AFM42092.1"/>
    <property type="molecule type" value="Genomic_DNA"/>
</dbReference>
<evidence type="ECO:0008006" key="4">
    <source>
        <dbReference type="Google" id="ProtNLM"/>
    </source>
</evidence>
<sequence length="249" mass="28262">MQSIQVDLEILYVQKIYFFMFLMTLTLLSFAVTIWAFGIKVALIVLIIGLITSYIAMIKKQSFSPPEKKITAQRMARAIAQDASPISLSRFASQLYYYFHKPSQAISLLEKFLSSHDPLLCTTLCDILLKEGKPAQALYIIRDNPYTLLNPLLLATQGIALLKLGKISESILVFERSLHIAKTRGFPSNGSAWITQKLLSLGYIARIHHTLGDCYFMMKNLKKAKFHYLSGNLLLFDVSLWRNYPSNSI</sequence>
<evidence type="ECO:0000313" key="3">
    <source>
        <dbReference type="Proteomes" id="UP000002892"/>
    </source>
</evidence>
<name>I4D8G8_DESAJ</name>
<feature type="transmembrane region" description="Helical" evidence="1">
    <location>
        <begin position="41"/>
        <end position="58"/>
    </location>
</feature>
<dbReference type="RefSeq" id="WP_014828083.1">
    <property type="nucleotide sequence ID" value="NC_018068.1"/>
</dbReference>
<gene>
    <name evidence="2" type="ordered locus">Desaci_3190</name>
</gene>
<keyword evidence="1" id="KW-0812">Transmembrane</keyword>
<dbReference type="SUPFAM" id="SSF48452">
    <property type="entry name" value="TPR-like"/>
    <property type="match status" value="1"/>
</dbReference>
<reference evidence="2 3" key="1">
    <citation type="journal article" date="2012" name="J. Bacteriol.">
        <title>Complete genome sequences of Desulfosporosinus orientis DSM765T, Desulfosporosinus youngiae DSM17734T, Desulfosporosinus meridiei DSM13257T, and Desulfosporosinus acidiphilus DSM22704T.</title>
        <authorList>
            <person name="Pester M."/>
            <person name="Brambilla E."/>
            <person name="Alazard D."/>
            <person name="Rattei T."/>
            <person name="Weinmaier T."/>
            <person name="Han J."/>
            <person name="Lucas S."/>
            <person name="Lapidus A."/>
            <person name="Cheng J.F."/>
            <person name="Goodwin L."/>
            <person name="Pitluck S."/>
            <person name="Peters L."/>
            <person name="Ovchinnikova G."/>
            <person name="Teshima H."/>
            <person name="Detter J.C."/>
            <person name="Han C.S."/>
            <person name="Tapia R."/>
            <person name="Land M.L."/>
            <person name="Hauser L."/>
            <person name="Kyrpides N.C."/>
            <person name="Ivanova N.N."/>
            <person name="Pagani I."/>
            <person name="Huntmann M."/>
            <person name="Wei C.L."/>
            <person name="Davenport K.W."/>
            <person name="Daligault H."/>
            <person name="Chain P.S."/>
            <person name="Chen A."/>
            <person name="Mavromatis K."/>
            <person name="Markowitz V."/>
            <person name="Szeto E."/>
            <person name="Mikhailova N."/>
            <person name="Pati A."/>
            <person name="Wagner M."/>
            <person name="Woyke T."/>
            <person name="Ollivier B."/>
            <person name="Klenk H.P."/>
            <person name="Spring S."/>
            <person name="Loy A."/>
        </authorList>
    </citation>
    <scope>NUCLEOTIDE SEQUENCE [LARGE SCALE GENOMIC DNA]</scope>
    <source>
        <strain evidence="3">DSM 22704 / JCM 16185 / SJ4</strain>
    </source>
</reference>
<evidence type="ECO:0000313" key="2">
    <source>
        <dbReference type="EMBL" id="AFM42092.1"/>
    </source>
</evidence>
<dbReference type="OrthoDB" id="1795928at2"/>
<dbReference type="eggNOG" id="ENOG5033SN5">
    <property type="taxonomic scope" value="Bacteria"/>
</dbReference>
<proteinExistence type="predicted"/>
<keyword evidence="3" id="KW-1185">Reference proteome</keyword>
<accession>I4D8G8</accession>
<organism evidence="2 3">
    <name type="scientific">Desulfosporosinus acidiphilus (strain DSM 22704 / JCM 16185 / SJ4)</name>
    <dbReference type="NCBI Taxonomy" id="646529"/>
    <lineage>
        <taxon>Bacteria</taxon>
        <taxon>Bacillati</taxon>
        <taxon>Bacillota</taxon>
        <taxon>Clostridia</taxon>
        <taxon>Eubacteriales</taxon>
        <taxon>Desulfitobacteriaceae</taxon>
        <taxon>Desulfosporosinus</taxon>
    </lineage>
</organism>
<protein>
    <recommendedName>
        <fullName evidence="4">Tetratricopeptide repeat protein</fullName>
    </recommendedName>
</protein>